<evidence type="ECO:0000313" key="2">
    <source>
        <dbReference type="EMBL" id="VEU59777.1"/>
    </source>
</evidence>
<dbReference type="PIRSF" id="PIRSF026583">
    <property type="entry name" value="YybT"/>
    <property type="match status" value="1"/>
</dbReference>
<proteinExistence type="predicted"/>
<dbReference type="KEGG" id="mnu:NCTC10166_00762"/>
<dbReference type="Pfam" id="PF01368">
    <property type="entry name" value="DHH"/>
    <property type="match status" value="1"/>
</dbReference>
<evidence type="ECO:0000313" key="3">
    <source>
        <dbReference type="Proteomes" id="UP000289440"/>
    </source>
</evidence>
<dbReference type="Proteomes" id="UP000289440">
    <property type="component" value="Chromosome"/>
</dbReference>
<organism evidence="2 3">
    <name type="scientific">Mesomycoplasma neurolyticum</name>
    <dbReference type="NCBI Taxonomy" id="2120"/>
    <lineage>
        <taxon>Bacteria</taxon>
        <taxon>Bacillati</taxon>
        <taxon>Mycoplasmatota</taxon>
        <taxon>Mycoplasmoidales</taxon>
        <taxon>Metamycoplasmataceae</taxon>
        <taxon>Mesomycoplasma</taxon>
    </lineage>
</organism>
<dbReference type="Gene3D" id="3.30.450.20">
    <property type="entry name" value="PAS domain"/>
    <property type="match status" value="1"/>
</dbReference>
<dbReference type="InterPro" id="IPR051319">
    <property type="entry name" value="Oligoribo/pAp-PDE_c-di-AMP_PDE"/>
</dbReference>
<dbReference type="InterPro" id="IPR014528">
    <property type="entry name" value="GdpP/PdeA"/>
</dbReference>
<protein>
    <submittedName>
        <fullName evidence="2">Putative bifunctional signaling protein/50S ribosomal protein L9</fullName>
    </submittedName>
</protein>
<dbReference type="Pfam" id="PF24898">
    <property type="entry name" value="GGDEF_GdpP"/>
    <property type="match status" value="1"/>
</dbReference>
<name>A0A449A6D3_9BACT</name>
<dbReference type="Gene3D" id="3.10.310.30">
    <property type="match status" value="1"/>
</dbReference>
<dbReference type="GO" id="GO:0005840">
    <property type="term" value="C:ribosome"/>
    <property type="evidence" value="ECO:0007669"/>
    <property type="project" value="UniProtKB-KW"/>
</dbReference>
<dbReference type="RefSeq" id="WP_165001350.1">
    <property type="nucleotide sequence ID" value="NZ_LR214951.1"/>
</dbReference>
<dbReference type="InterPro" id="IPR000160">
    <property type="entry name" value="GGDEF_dom"/>
</dbReference>
<reference evidence="2 3" key="1">
    <citation type="submission" date="2019-01" db="EMBL/GenBank/DDBJ databases">
        <authorList>
            <consortium name="Pathogen Informatics"/>
        </authorList>
    </citation>
    <scope>NUCLEOTIDE SEQUENCE [LARGE SCALE GENOMIC DNA]</scope>
    <source>
        <strain evidence="2 3">NCTC10166</strain>
    </source>
</reference>
<sequence length="618" mass="70801">MKIIKYYLRRTNVVNSSIYEYVNDVVEENNLGLILYSANGKIIWISSFIKKRFGEQIIGKSVDFLFNDEKQNSNLNILDYEWDYKHSGFEYRIKKYNDKNIITISDVTISENILKNYINEKIVVGELEIDNYHLLSTVMVQEDFFKYQITAVNLLEEISSKMNFSYKQYANGKFLLITNYENFAKFRTKNFDTFKEIETKLSNYKVANQPITFSIGFAYGTDEILKLNQLAKDALLFSKTRGGNQVTVFKYGNKPIVYGSNMEIEPSISRSELNYVSKNLLNRLKKPEIKNIIIYGHKFSDLDALGSAYGLGHFLVNYSKYKYKQKKNFYIQNSTFDTTTEMFIRANINFFPDKIFIKPSVAKKMTDENTIVIMVDTADRKRIENEDAFAKTKPENVFIFDHHRIGDQNLEFISSGNEYIDTTTSSTSEIVTDIINLYTTSEVKFIDSFIAQMLLNGIYMDTKQFSKSTSTKTFDAAAFLITYGAQSKISVETLKYSEEIFNLIKELTYKHEEVKPGYLMAYSKQEADIDVISMAADFMLNVQGRQAVFIIAKIKNGDKYKMSARSNGTANVQIIAERVGGGGHFAASAAESSGETLEVFVDNIRQAIVSVKNESNNN</sequence>
<dbReference type="InterPro" id="IPR003156">
    <property type="entry name" value="DHHA1_dom"/>
</dbReference>
<dbReference type="EMBL" id="LR214951">
    <property type="protein sequence ID" value="VEU59777.1"/>
    <property type="molecule type" value="Genomic_DNA"/>
</dbReference>
<keyword evidence="2" id="KW-0687">Ribonucleoprotein</keyword>
<keyword evidence="3" id="KW-1185">Reference proteome</keyword>
<dbReference type="SUPFAM" id="SSF64182">
    <property type="entry name" value="DHH phosphoesterases"/>
    <property type="match status" value="1"/>
</dbReference>
<dbReference type="AlphaFoldDB" id="A0A449A6D3"/>
<dbReference type="Gene3D" id="3.90.1640.10">
    <property type="entry name" value="inorganic pyrophosphatase (n-terminal core)"/>
    <property type="match status" value="1"/>
</dbReference>
<dbReference type="InterPro" id="IPR038763">
    <property type="entry name" value="DHH_sf"/>
</dbReference>
<gene>
    <name evidence="2" type="ORF">NCTC10166_00762</name>
</gene>
<dbReference type="InterPro" id="IPR001667">
    <property type="entry name" value="DDH_dom"/>
</dbReference>
<dbReference type="Pfam" id="PF02272">
    <property type="entry name" value="DHHA1"/>
    <property type="match status" value="1"/>
</dbReference>
<accession>A0A449A6D3</accession>
<dbReference type="PANTHER" id="PTHR47618:SF2">
    <property type="entry name" value="CYCLIC-DI-AMP PHOSPHODIESTERASE GDPP"/>
    <property type="match status" value="1"/>
</dbReference>
<dbReference type="PANTHER" id="PTHR47618">
    <property type="entry name" value="BIFUNCTIONAL OLIGORIBONUCLEASE AND PAP PHOSPHATASE NRNA"/>
    <property type="match status" value="1"/>
</dbReference>
<dbReference type="PROSITE" id="PS50887">
    <property type="entry name" value="GGDEF"/>
    <property type="match status" value="1"/>
</dbReference>
<feature type="domain" description="GGDEF" evidence="1">
    <location>
        <begin position="133"/>
        <end position="251"/>
    </location>
</feature>
<keyword evidence="2" id="KW-0689">Ribosomal protein</keyword>
<dbReference type="GO" id="GO:0003676">
    <property type="term" value="F:nucleic acid binding"/>
    <property type="evidence" value="ECO:0007669"/>
    <property type="project" value="InterPro"/>
</dbReference>
<evidence type="ECO:0000259" key="1">
    <source>
        <dbReference type="PROSITE" id="PS50887"/>
    </source>
</evidence>